<gene>
    <name evidence="18" type="ordered locus">Oter_1596</name>
</gene>
<dbReference type="EMBL" id="CP001032">
    <property type="protein sequence ID" value="ACB74880.1"/>
    <property type="molecule type" value="Genomic_DNA"/>
</dbReference>
<keyword evidence="6" id="KW-0812">Transmembrane</keyword>
<dbReference type="STRING" id="452637.Oter_1596"/>
<keyword evidence="9" id="KW-0406">Ion transport</keyword>
<reference evidence="18 19" key="1">
    <citation type="journal article" date="2011" name="J. Bacteriol.">
        <title>Genome sequence of the verrucomicrobium Opitutus terrae PB90-1, an abundant inhabitant of rice paddy soil ecosystems.</title>
        <authorList>
            <person name="van Passel M.W."/>
            <person name="Kant R."/>
            <person name="Palva A."/>
            <person name="Copeland A."/>
            <person name="Lucas S."/>
            <person name="Lapidus A."/>
            <person name="Glavina del Rio T."/>
            <person name="Pitluck S."/>
            <person name="Goltsman E."/>
            <person name="Clum A."/>
            <person name="Sun H."/>
            <person name="Schmutz J."/>
            <person name="Larimer F.W."/>
            <person name="Land M.L."/>
            <person name="Hauser L."/>
            <person name="Kyrpides N."/>
            <person name="Mikhailova N."/>
            <person name="Richardson P.P."/>
            <person name="Janssen P.H."/>
            <person name="de Vos W.M."/>
            <person name="Smidt H."/>
        </authorList>
    </citation>
    <scope>NUCLEOTIDE SEQUENCE [LARGE SCALE GENOMIC DNA]</scope>
    <source>
        <strain evidence="19">DSM 11246 / JCM 15787 / PB90-1</strain>
    </source>
</reference>
<dbReference type="Proteomes" id="UP000007013">
    <property type="component" value="Chromosome"/>
</dbReference>
<evidence type="ECO:0000256" key="15">
    <source>
        <dbReference type="SAM" id="SignalP"/>
    </source>
</evidence>
<evidence type="ECO:0000256" key="13">
    <source>
        <dbReference type="ARBA" id="ARBA00023237"/>
    </source>
</evidence>
<feature type="domain" description="SLBB" evidence="17">
    <location>
        <begin position="120"/>
        <end position="201"/>
    </location>
</feature>
<evidence type="ECO:0000313" key="18">
    <source>
        <dbReference type="EMBL" id="ACB74880.1"/>
    </source>
</evidence>
<comment type="similarity">
    <text evidence="2">Belongs to the BexD/CtrA/VexA family.</text>
</comment>
<dbReference type="GO" id="GO:0015288">
    <property type="term" value="F:porin activity"/>
    <property type="evidence" value="ECO:0007669"/>
    <property type="project" value="UniProtKB-KW"/>
</dbReference>
<evidence type="ECO:0000256" key="4">
    <source>
        <dbReference type="ARBA" id="ARBA00022452"/>
    </source>
</evidence>
<dbReference type="InterPro" id="IPR003715">
    <property type="entry name" value="Poly_export_N"/>
</dbReference>
<keyword evidence="8" id="KW-0625">Polysaccharide transport</keyword>
<dbReference type="GO" id="GO:0009279">
    <property type="term" value="C:cell outer membrane"/>
    <property type="evidence" value="ECO:0007669"/>
    <property type="project" value="UniProtKB-SubCell"/>
</dbReference>
<dbReference type="eggNOG" id="COG1596">
    <property type="taxonomic scope" value="Bacteria"/>
</dbReference>
<keyword evidence="11" id="KW-0472">Membrane</keyword>
<keyword evidence="4" id="KW-1134">Transmembrane beta strand</keyword>
<keyword evidence="13" id="KW-0998">Cell outer membrane</keyword>
<keyword evidence="5" id="KW-0762">Sugar transport</keyword>
<evidence type="ECO:0000256" key="11">
    <source>
        <dbReference type="ARBA" id="ARBA00023136"/>
    </source>
</evidence>
<keyword evidence="19" id="KW-1185">Reference proteome</keyword>
<dbReference type="InterPro" id="IPR054765">
    <property type="entry name" value="SLBB_dom"/>
</dbReference>
<sequence length="206" mass="22925">MASRFTRGLWLAVFTCWVQSAGAASSESSSASSTAPSVSRSDYVLLPSDLLRVQIFQEEDLTREVRISQENTINLPLIGAITTKGKNVRQLQEEIRDLYDHDYVVNPQVNVFVLEYAKRSVNVIGSVTTPGVVLFPQEQGLTLLDAISRVGGFNRLADRRKVKLTRTIEGKVNTYIINADDIIEGNTSANWPLVQDDVIFVPERIL</sequence>
<dbReference type="AlphaFoldDB" id="B1ZTU7"/>
<dbReference type="Pfam" id="PF22461">
    <property type="entry name" value="SLBB_2"/>
    <property type="match status" value="1"/>
</dbReference>
<evidence type="ECO:0000256" key="7">
    <source>
        <dbReference type="ARBA" id="ARBA00022729"/>
    </source>
</evidence>
<comment type="subcellular location">
    <subcellularLocation>
        <location evidence="1">Cell outer membrane</location>
        <topology evidence="1">Multi-pass membrane protein</topology>
    </subcellularLocation>
</comment>
<dbReference type="GO" id="GO:0046930">
    <property type="term" value="C:pore complex"/>
    <property type="evidence" value="ECO:0007669"/>
    <property type="project" value="UniProtKB-KW"/>
</dbReference>
<evidence type="ECO:0000256" key="6">
    <source>
        <dbReference type="ARBA" id="ARBA00022692"/>
    </source>
</evidence>
<evidence type="ECO:0000256" key="2">
    <source>
        <dbReference type="ARBA" id="ARBA00009450"/>
    </source>
</evidence>
<evidence type="ECO:0000256" key="8">
    <source>
        <dbReference type="ARBA" id="ARBA00023047"/>
    </source>
</evidence>
<keyword evidence="7 15" id="KW-0732">Signal</keyword>
<evidence type="ECO:0000313" key="19">
    <source>
        <dbReference type="Proteomes" id="UP000007013"/>
    </source>
</evidence>
<keyword evidence="12" id="KW-0564">Palmitate</keyword>
<dbReference type="PANTHER" id="PTHR33619">
    <property type="entry name" value="POLYSACCHARIDE EXPORT PROTEIN GFCE-RELATED"/>
    <property type="match status" value="1"/>
</dbReference>
<proteinExistence type="inferred from homology"/>
<evidence type="ECO:0000256" key="12">
    <source>
        <dbReference type="ARBA" id="ARBA00023139"/>
    </source>
</evidence>
<evidence type="ECO:0000256" key="3">
    <source>
        <dbReference type="ARBA" id="ARBA00022448"/>
    </source>
</evidence>
<evidence type="ECO:0000256" key="5">
    <source>
        <dbReference type="ARBA" id="ARBA00022597"/>
    </source>
</evidence>
<dbReference type="GO" id="GO:0015159">
    <property type="term" value="F:polysaccharide transmembrane transporter activity"/>
    <property type="evidence" value="ECO:0007669"/>
    <property type="project" value="InterPro"/>
</dbReference>
<dbReference type="GO" id="GO:0006811">
    <property type="term" value="P:monoatomic ion transport"/>
    <property type="evidence" value="ECO:0007669"/>
    <property type="project" value="UniProtKB-KW"/>
</dbReference>
<evidence type="ECO:0000256" key="1">
    <source>
        <dbReference type="ARBA" id="ARBA00004571"/>
    </source>
</evidence>
<keyword evidence="14" id="KW-0449">Lipoprotein</keyword>
<dbReference type="PANTHER" id="PTHR33619:SF3">
    <property type="entry name" value="POLYSACCHARIDE EXPORT PROTEIN GFCE-RELATED"/>
    <property type="match status" value="1"/>
</dbReference>
<name>B1ZTU7_OPITP</name>
<keyword evidence="3" id="KW-0813">Transport</keyword>
<dbReference type="HOGENOM" id="CLU_038343_3_3_0"/>
<dbReference type="Gene3D" id="3.30.1950.10">
    <property type="entry name" value="wza like domain"/>
    <property type="match status" value="1"/>
</dbReference>
<dbReference type="InterPro" id="IPR049712">
    <property type="entry name" value="Poly_export"/>
</dbReference>
<dbReference type="KEGG" id="ote:Oter_1596"/>
<evidence type="ECO:0000259" key="17">
    <source>
        <dbReference type="Pfam" id="PF22461"/>
    </source>
</evidence>
<evidence type="ECO:0000259" key="16">
    <source>
        <dbReference type="Pfam" id="PF02563"/>
    </source>
</evidence>
<keyword evidence="10" id="KW-0626">Porin</keyword>
<dbReference type="Gene3D" id="3.10.560.10">
    <property type="entry name" value="Outer membrane lipoprotein wza domain like"/>
    <property type="match status" value="1"/>
</dbReference>
<feature type="chain" id="PRO_5002772094" evidence="15">
    <location>
        <begin position="24"/>
        <end position="206"/>
    </location>
</feature>
<evidence type="ECO:0000256" key="14">
    <source>
        <dbReference type="ARBA" id="ARBA00023288"/>
    </source>
</evidence>
<feature type="domain" description="Polysaccharide export protein N-terminal" evidence="16">
    <location>
        <begin position="39"/>
        <end position="113"/>
    </location>
</feature>
<organism evidence="18 19">
    <name type="scientific">Opitutus terrae (strain DSM 11246 / JCM 15787 / PB90-1)</name>
    <dbReference type="NCBI Taxonomy" id="452637"/>
    <lineage>
        <taxon>Bacteria</taxon>
        <taxon>Pseudomonadati</taxon>
        <taxon>Verrucomicrobiota</taxon>
        <taxon>Opitutia</taxon>
        <taxon>Opitutales</taxon>
        <taxon>Opitutaceae</taxon>
        <taxon>Opitutus</taxon>
    </lineage>
</organism>
<evidence type="ECO:0000256" key="10">
    <source>
        <dbReference type="ARBA" id="ARBA00023114"/>
    </source>
</evidence>
<dbReference type="Pfam" id="PF02563">
    <property type="entry name" value="Poly_export"/>
    <property type="match status" value="1"/>
</dbReference>
<accession>B1ZTU7</accession>
<protein>
    <submittedName>
        <fullName evidence="18">Polysaccharide export protein</fullName>
    </submittedName>
</protein>
<feature type="signal peptide" evidence="15">
    <location>
        <begin position="1"/>
        <end position="23"/>
    </location>
</feature>
<evidence type="ECO:0000256" key="9">
    <source>
        <dbReference type="ARBA" id="ARBA00023065"/>
    </source>
</evidence>